<reference evidence="1 2" key="1">
    <citation type="submission" date="2017-04" db="EMBL/GenBank/DDBJ databases">
        <title>Haemophilus influenzae in COPD genome sequencing project.</title>
        <authorList>
            <person name="Murphy T.F."/>
            <person name="Kong Y."/>
            <person name="Nadendla S."/>
            <person name="Tettelin H."/>
            <person name="Pettigrew M."/>
        </authorList>
    </citation>
    <scope>NUCLEOTIDE SEQUENCE [LARGE SCALE GENOMIC DNA]</scope>
    <source>
        <strain evidence="1 2">56P127H1</strain>
    </source>
</reference>
<dbReference type="AlphaFoldDB" id="A0A2S9RRX8"/>
<dbReference type="EMBL" id="NEBY01000093">
    <property type="protein sequence ID" value="PRJ64725.1"/>
    <property type="molecule type" value="Genomic_DNA"/>
</dbReference>
<evidence type="ECO:0000313" key="1">
    <source>
        <dbReference type="EMBL" id="PRJ64725.1"/>
    </source>
</evidence>
<gene>
    <name evidence="1" type="ORF">BV102_00709</name>
</gene>
<name>A0A2S9RRX8_HAEIF</name>
<protein>
    <submittedName>
        <fullName evidence="1">Uncharacterized protein</fullName>
    </submittedName>
</protein>
<sequence>MSNVYLDNYTNKVAYREDIRKLDNLTIFNDVTNKCLITSSDNAWKGYWQGNYRQTERLVM</sequence>
<evidence type="ECO:0000313" key="2">
    <source>
        <dbReference type="Proteomes" id="UP000238532"/>
    </source>
</evidence>
<accession>A0A2S9RRX8</accession>
<organism evidence="1 2">
    <name type="scientific">Haemophilus influenzae</name>
    <dbReference type="NCBI Taxonomy" id="727"/>
    <lineage>
        <taxon>Bacteria</taxon>
        <taxon>Pseudomonadati</taxon>
        <taxon>Pseudomonadota</taxon>
        <taxon>Gammaproteobacteria</taxon>
        <taxon>Pasteurellales</taxon>
        <taxon>Pasteurellaceae</taxon>
        <taxon>Haemophilus</taxon>
    </lineage>
</organism>
<comment type="caution">
    <text evidence="1">The sequence shown here is derived from an EMBL/GenBank/DDBJ whole genome shotgun (WGS) entry which is preliminary data.</text>
</comment>
<proteinExistence type="predicted"/>
<dbReference type="Proteomes" id="UP000238532">
    <property type="component" value="Unassembled WGS sequence"/>
</dbReference>